<sequence>MRVYVHAWGALLINHTREMMTLLVSICLNKHTHIHTGSMTCMLSVQQHKRCRREQQLRFSFYHLQLPGYHHHQREGLLVVCRCSVGSGCLVQLSLASTTVKIKR</sequence>
<reference evidence="1 2" key="3">
    <citation type="journal article" date="2013" name="Rice">
        <title>Improvement of the Oryza sativa Nipponbare reference genome using next generation sequence and optical map data.</title>
        <authorList>
            <person name="Kawahara Y."/>
            <person name="de la Bastide M."/>
            <person name="Hamilton J.P."/>
            <person name="Kanamori H."/>
            <person name="McCombie W.R."/>
            <person name="Ouyang S."/>
            <person name="Schwartz D.C."/>
            <person name="Tanaka T."/>
            <person name="Wu J."/>
            <person name="Zhou S."/>
            <person name="Childs K.L."/>
            <person name="Davidson R.M."/>
            <person name="Lin H."/>
            <person name="Quesada-Ocampo L."/>
            <person name="Vaillancourt B."/>
            <person name="Sakai H."/>
            <person name="Lee S.S."/>
            <person name="Kim J."/>
            <person name="Numa H."/>
            <person name="Itoh T."/>
            <person name="Buell C.R."/>
            <person name="Matsumoto T."/>
        </authorList>
    </citation>
    <scope>NUCLEOTIDE SEQUENCE [LARGE SCALE GENOMIC DNA]</scope>
    <source>
        <strain evidence="2">cv. Nipponbare</strain>
    </source>
</reference>
<evidence type="ECO:0000313" key="1">
    <source>
        <dbReference type="EMBL" id="BAS82071.1"/>
    </source>
</evidence>
<keyword evidence="2" id="KW-1185">Reference proteome</keyword>
<organism evidence="1 2">
    <name type="scientific">Oryza sativa subsp. japonica</name>
    <name type="common">Rice</name>
    <dbReference type="NCBI Taxonomy" id="39947"/>
    <lineage>
        <taxon>Eukaryota</taxon>
        <taxon>Viridiplantae</taxon>
        <taxon>Streptophyta</taxon>
        <taxon>Embryophyta</taxon>
        <taxon>Tracheophyta</taxon>
        <taxon>Spermatophyta</taxon>
        <taxon>Magnoliopsida</taxon>
        <taxon>Liliopsida</taxon>
        <taxon>Poales</taxon>
        <taxon>Poaceae</taxon>
        <taxon>BOP clade</taxon>
        <taxon>Oryzoideae</taxon>
        <taxon>Oryzeae</taxon>
        <taxon>Oryzinae</taxon>
        <taxon>Oryza</taxon>
        <taxon>Oryza sativa</taxon>
    </lineage>
</organism>
<protein>
    <submittedName>
        <fullName evidence="1">Os03g0125650 protein</fullName>
    </submittedName>
</protein>
<dbReference type="EMBL" id="AP014959">
    <property type="protein sequence ID" value="BAS82071.1"/>
    <property type="molecule type" value="Genomic_DNA"/>
</dbReference>
<proteinExistence type="predicted"/>
<dbReference type="Gramene" id="Os03t0125650-01">
    <property type="protein sequence ID" value="Os03t0125650-01"/>
    <property type="gene ID" value="Os03g0125650"/>
</dbReference>
<name>A0A0P0VSF0_ORYSJ</name>
<reference evidence="2" key="1">
    <citation type="journal article" date="2005" name="Nature">
        <title>The map-based sequence of the rice genome.</title>
        <authorList>
            <consortium name="International rice genome sequencing project (IRGSP)"/>
            <person name="Matsumoto T."/>
            <person name="Wu J."/>
            <person name="Kanamori H."/>
            <person name="Katayose Y."/>
            <person name="Fujisawa M."/>
            <person name="Namiki N."/>
            <person name="Mizuno H."/>
            <person name="Yamamoto K."/>
            <person name="Antonio B.A."/>
            <person name="Baba T."/>
            <person name="Sakata K."/>
            <person name="Nagamura Y."/>
            <person name="Aoki H."/>
            <person name="Arikawa K."/>
            <person name="Arita K."/>
            <person name="Bito T."/>
            <person name="Chiden Y."/>
            <person name="Fujitsuka N."/>
            <person name="Fukunaka R."/>
            <person name="Hamada M."/>
            <person name="Harada C."/>
            <person name="Hayashi A."/>
            <person name="Hijishita S."/>
            <person name="Honda M."/>
            <person name="Hosokawa S."/>
            <person name="Ichikawa Y."/>
            <person name="Idonuma A."/>
            <person name="Iijima M."/>
            <person name="Ikeda M."/>
            <person name="Ikeno M."/>
            <person name="Ito K."/>
            <person name="Ito S."/>
            <person name="Ito T."/>
            <person name="Ito Y."/>
            <person name="Ito Y."/>
            <person name="Iwabuchi A."/>
            <person name="Kamiya K."/>
            <person name="Karasawa W."/>
            <person name="Kurita K."/>
            <person name="Katagiri S."/>
            <person name="Kikuta A."/>
            <person name="Kobayashi H."/>
            <person name="Kobayashi N."/>
            <person name="Machita K."/>
            <person name="Maehara T."/>
            <person name="Masukawa M."/>
            <person name="Mizubayashi T."/>
            <person name="Mukai Y."/>
            <person name="Nagasaki H."/>
            <person name="Nagata Y."/>
            <person name="Naito S."/>
            <person name="Nakashima M."/>
            <person name="Nakama Y."/>
            <person name="Nakamichi Y."/>
            <person name="Nakamura M."/>
            <person name="Meguro A."/>
            <person name="Negishi M."/>
            <person name="Ohta I."/>
            <person name="Ohta T."/>
            <person name="Okamoto M."/>
            <person name="Ono N."/>
            <person name="Saji S."/>
            <person name="Sakaguchi M."/>
            <person name="Sakai K."/>
            <person name="Shibata M."/>
            <person name="Shimokawa T."/>
            <person name="Song J."/>
            <person name="Takazaki Y."/>
            <person name="Terasawa K."/>
            <person name="Tsugane M."/>
            <person name="Tsuji K."/>
            <person name="Ueda S."/>
            <person name="Waki K."/>
            <person name="Yamagata H."/>
            <person name="Yamamoto M."/>
            <person name="Yamamoto S."/>
            <person name="Yamane H."/>
            <person name="Yoshiki S."/>
            <person name="Yoshihara R."/>
            <person name="Yukawa K."/>
            <person name="Zhong H."/>
            <person name="Yano M."/>
            <person name="Yuan Q."/>
            <person name="Ouyang S."/>
            <person name="Liu J."/>
            <person name="Jones K.M."/>
            <person name="Gansberger K."/>
            <person name="Moffat K."/>
            <person name="Hill J."/>
            <person name="Bera J."/>
            <person name="Fadrosh D."/>
            <person name="Jin S."/>
            <person name="Johri S."/>
            <person name="Kim M."/>
            <person name="Overton L."/>
            <person name="Reardon M."/>
            <person name="Tsitrin T."/>
            <person name="Vuong H."/>
            <person name="Weaver B."/>
            <person name="Ciecko A."/>
            <person name="Tallon L."/>
            <person name="Jackson J."/>
            <person name="Pai G."/>
            <person name="Aken S.V."/>
            <person name="Utterback T."/>
            <person name="Reidmuller S."/>
            <person name="Feldblyum T."/>
            <person name="Hsiao J."/>
            <person name="Zismann V."/>
            <person name="Iobst S."/>
            <person name="de Vazeille A.R."/>
            <person name="Buell C.R."/>
            <person name="Ying K."/>
            <person name="Li Y."/>
            <person name="Lu T."/>
            <person name="Huang Y."/>
            <person name="Zhao Q."/>
            <person name="Feng Q."/>
            <person name="Zhang L."/>
            <person name="Zhu J."/>
            <person name="Weng Q."/>
            <person name="Mu J."/>
            <person name="Lu Y."/>
            <person name="Fan D."/>
            <person name="Liu Y."/>
            <person name="Guan J."/>
            <person name="Zhang Y."/>
            <person name="Yu S."/>
            <person name="Liu X."/>
            <person name="Zhang Y."/>
            <person name="Hong G."/>
            <person name="Han B."/>
            <person name="Choisne N."/>
            <person name="Demange N."/>
            <person name="Orjeda G."/>
            <person name="Samain S."/>
            <person name="Cattolico L."/>
            <person name="Pelletier E."/>
            <person name="Couloux A."/>
            <person name="Segurens B."/>
            <person name="Wincker P."/>
            <person name="D'Hont A."/>
            <person name="Scarpelli C."/>
            <person name="Weissenbach J."/>
            <person name="Salanoubat M."/>
            <person name="Quetier F."/>
            <person name="Yu Y."/>
            <person name="Kim H.R."/>
            <person name="Rambo T."/>
            <person name="Currie J."/>
            <person name="Collura K."/>
            <person name="Luo M."/>
            <person name="Yang T."/>
            <person name="Ammiraju J.S.S."/>
            <person name="Engler F."/>
            <person name="Soderlund C."/>
            <person name="Wing R.A."/>
            <person name="Palmer L.E."/>
            <person name="de la Bastide M."/>
            <person name="Spiegel L."/>
            <person name="Nascimento L."/>
            <person name="Zutavern T."/>
            <person name="O'Shaughnessy A."/>
            <person name="Dike S."/>
            <person name="Dedhia N."/>
            <person name="Preston R."/>
            <person name="Balija V."/>
            <person name="McCombie W.R."/>
            <person name="Chow T."/>
            <person name="Chen H."/>
            <person name="Chung M."/>
            <person name="Chen C."/>
            <person name="Shaw J."/>
            <person name="Wu H."/>
            <person name="Hsiao K."/>
            <person name="Chao Y."/>
            <person name="Chu M."/>
            <person name="Cheng C."/>
            <person name="Hour A."/>
            <person name="Lee P."/>
            <person name="Lin S."/>
            <person name="Lin Y."/>
            <person name="Liou J."/>
            <person name="Liu S."/>
            <person name="Hsing Y."/>
            <person name="Raghuvanshi S."/>
            <person name="Mohanty A."/>
            <person name="Bharti A.K."/>
            <person name="Gaur A."/>
            <person name="Gupta V."/>
            <person name="Kumar D."/>
            <person name="Ravi V."/>
            <person name="Vij S."/>
            <person name="Kapur A."/>
            <person name="Khurana P."/>
            <person name="Khurana P."/>
            <person name="Khurana J.P."/>
            <person name="Tyagi A.K."/>
            <person name="Gaikwad K."/>
            <person name="Singh A."/>
            <person name="Dalal V."/>
            <person name="Srivastava S."/>
            <person name="Dixit A."/>
            <person name="Pal A.K."/>
            <person name="Ghazi I.A."/>
            <person name="Yadav M."/>
            <person name="Pandit A."/>
            <person name="Bhargava A."/>
            <person name="Sureshbabu K."/>
            <person name="Batra K."/>
            <person name="Sharma T.R."/>
            <person name="Mohapatra T."/>
            <person name="Singh N.K."/>
            <person name="Messing J."/>
            <person name="Nelson A.B."/>
            <person name="Fuks G."/>
            <person name="Kavchok S."/>
            <person name="Keizer G."/>
            <person name="Linton E."/>
            <person name="Llaca V."/>
            <person name="Song R."/>
            <person name="Tanyolac B."/>
            <person name="Young S."/>
            <person name="Ho-Il K."/>
            <person name="Hahn J.H."/>
            <person name="Sangsakoo G."/>
            <person name="Vanavichit A."/>
            <person name="de Mattos Luiz.A.T."/>
            <person name="Zimmer P.D."/>
            <person name="Malone G."/>
            <person name="Dellagostin O."/>
            <person name="de Oliveira A.C."/>
            <person name="Bevan M."/>
            <person name="Bancroft I."/>
            <person name="Minx P."/>
            <person name="Cordum H."/>
            <person name="Wilson R."/>
            <person name="Cheng Z."/>
            <person name="Jin W."/>
            <person name="Jiang J."/>
            <person name="Leong S.A."/>
            <person name="Iwama H."/>
            <person name="Gojobori T."/>
            <person name="Itoh T."/>
            <person name="Niimura Y."/>
            <person name="Fujii Y."/>
            <person name="Habara T."/>
            <person name="Sakai H."/>
            <person name="Sato Y."/>
            <person name="Wilson G."/>
            <person name="Kumar K."/>
            <person name="McCouch S."/>
            <person name="Juretic N."/>
            <person name="Hoen D."/>
            <person name="Wright S."/>
            <person name="Bruskiewich R."/>
            <person name="Bureau T."/>
            <person name="Miyao A."/>
            <person name="Hirochika H."/>
            <person name="Nishikawa T."/>
            <person name="Kadowaki K."/>
            <person name="Sugiura M."/>
            <person name="Burr B."/>
            <person name="Sasaki T."/>
        </authorList>
    </citation>
    <scope>NUCLEOTIDE SEQUENCE [LARGE SCALE GENOMIC DNA]</scope>
    <source>
        <strain evidence="2">cv. Nipponbare</strain>
    </source>
</reference>
<dbReference type="Proteomes" id="UP000059680">
    <property type="component" value="Chromosome 3"/>
</dbReference>
<reference evidence="1 2" key="2">
    <citation type="journal article" date="2013" name="Plant Cell Physiol.">
        <title>Rice Annotation Project Database (RAP-DB): an integrative and interactive database for rice genomics.</title>
        <authorList>
            <person name="Sakai H."/>
            <person name="Lee S.S."/>
            <person name="Tanaka T."/>
            <person name="Numa H."/>
            <person name="Kim J."/>
            <person name="Kawahara Y."/>
            <person name="Wakimoto H."/>
            <person name="Yang C.C."/>
            <person name="Iwamoto M."/>
            <person name="Abe T."/>
            <person name="Yamada Y."/>
            <person name="Muto A."/>
            <person name="Inokuchi H."/>
            <person name="Ikemura T."/>
            <person name="Matsumoto T."/>
            <person name="Sasaki T."/>
            <person name="Itoh T."/>
        </authorList>
    </citation>
    <scope>NUCLEOTIDE SEQUENCE [LARGE SCALE GENOMIC DNA]</scope>
    <source>
        <strain evidence="2">cv. Nipponbare</strain>
    </source>
</reference>
<accession>A0A0P0VSF0</accession>
<gene>
    <name evidence="1" type="ordered locus">Os03g0125650</name>
    <name evidence="1" type="ORF">OSNPB_030125650</name>
</gene>
<evidence type="ECO:0000313" key="2">
    <source>
        <dbReference type="Proteomes" id="UP000059680"/>
    </source>
</evidence>
<dbReference type="PaxDb" id="39947-A0A0P0VSF0"/>
<dbReference type="AlphaFoldDB" id="A0A0P0VSF0"/>
<dbReference type="InParanoid" id="A0A0P0VSF0"/>